<evidence type="ECO:0000313" key="2">
    <source>
        <dbReference type="Proteomes" id="UP001549036"/>
    </source>
</evidence>
<dbReference type="RefSeq" id="WP_126098375.1">
    <property type="nucleotide sequence ID" value="NZ_JBEPLM010000007.1"/>
</dbReference>
<name>A0ABV2HVN5_9HYPH</name>
<evidence type="ECO:0000313" key="1">
    <source>
        <dbReference type="EMBL" id="MET3594680.1"/>
    </source>
</evidence>
<keyword evidence="2" id="KW-1185">Reference proteome</keyword>
<accession>A0ABV2HVN5</accession>
<dbReference type="Proteomes" id="UP001549036">
    <property type="component" value="Unassembled WGS sequence"/>
</dbReference>
<gene>
    <name evidence="1" type="ORF">ABID26_004088</name>
</gene>
<protein>
    <submittedName>
        <fullName evidence="1">Uncharacterized protein</fullName>
    </submittedName>
</protein>
<proteinExistence type="predicted"/>
<dbReference type="EMBL" id="JBEPLM010000007">
    <property type="protein sequence ID" value="MET3594680.1"/>
    <property type="molecule type" value="Genomic_DNA"/>
</dbReference>
<organism evidence="1 2">
    <name type="scientific">Mesorhizobium shonense</name>
    <dbReference type="NCBI Taxonomy" id="1209948"/>
    <lineage>
        <taxon>Bacteria</taxon>
        <taxon>Pseudomonadati</taxon>
        <taxon>Pseudomonadota</taxon>
        <taxon>Alphaproteobacteria</taxon>
        <taxon>Hyphomicrobiales</taxon>
        <taxon>Phyllobacteriaceae</taxon>
        <taxon>Mesorhizobium</taxon>
    </lineage>
</organism>
<sequence>MKPAVSKPGPCRHFLVVPPHGAKFDNLVMLMRIEAGLNAEFAGFTFVVTTDGQRYDDFFLVPILGTVNDPAAPPLQVKPDVQLCMNIASFLSRYVNEERPRLN</sequence>
<comment type="caution">
    <text evidence="1">The sequence shown here is derived from an EMBL/GenBank/DDBJ whole genome shotgun (WGS) entry which is preliminary data.</text>
</comment>
<reference evidence="1 2" key="1">
    <citation type="submission" date="2024-06" db="EMBL/GenBank/DDBJ databases">
        <title>Genomic Encyclopedia of Type Strains, Phase IV (KMG-IV): sequencing the most valuable type-strain genomes for metagenomic binning, comparative biology and taxonomic classification.</title>
        <authorList>
            <person name="Goeker M."/>
        </authorList>
    </citation>
    <scope>NUCLEOTIDE SEQUENCE [LARGE SCALE GENOMIC DNA]</scope>
    <source>
        <strain evidence="1 2">DSM 29846</strain>
    </source>
</reference>